<protein>
    <recommendedName>
        <fullName evidence="4">TOMM leader peptide-binding protein</fullName>
    </recommendedName>
</protein>
<evidence type="ECO:0000313" key="2">
    <source>
        <dbReference type="EMBL" id="GGK33877.1"/>
    </source>
</evidence>
<sequence>MGATDVACAPAARGQVELRVGAARYVLRMAPEQVGPLRDVVAALVPRLRRSRPIDAQLKPAEVARIRPYVTQLVKLGVLLTPAPGTAPVESEGDRRLYTFLARRVARPDPLFTSVKARPVALRGPAALTGPAAEALAAQGLTVAPAAGPGDDTALTVVFETGGPAGLRAANKGYCAAGAAWVPVLVDPRRVRLGPWIMPGQTACLRCLPADPHRPPEDAAGDGRPAPAPGAAPGDGGPVGVADTWLTLQPGCVRWLAGLLSHLAFRTYVPMGDSHPWGRATTLDALTGEQASVAYWRDPYCPDCAPAGAVTDAWVPA</sequence>
<organism evidence="2 3">
    <name type="scientific">Pilimelia terevasa</name>
    <dbReference type="NCBI Taxonomy" id="53372"/>
    <lineage>
        <taxon>Bacteria</taxon>
        <taxon>Bacillati</taxon>
        <taxon>Actinomycetota</taxon>
        <taxon>Actinomycetes</taxon>
        <taxon>Micromonosporales</taxon>
        <taxon>Micromonosporaceae</taxon>
        <taxon>Pilimelia</taxon>
    </lineage>
</organism>
<accession>A0A8J3BPH6</accession>
<evidence type="ECO:0008006" key="4">
    <source>
        <dbReference type="Google" id="ProtNLM"/>
    </source>
</evidence>
<evidence type="ECO:0000256" key="1">
    <source>
        <dbReference type="SAM" id="MobiDB-lite"/>
    </source>
</evidence>
<dbReference type="Gene3D" id="3.40.50.720">
    <property type="entry name" value="NAD(P)-binding Rossmann-like Domain"/>
    <property type="match status" value="1"/>
</dbReference>
<comment type="caution">
    <text evidence="2">The sequence shown here is derived from an EMBL/GenBank/DDBJ whole genome shotgun (WGS) entry which is preliminary data.</text>
</comment>
<proteinExistence type="predicted"/>
<dbReference type="EMBL" id="BMQC01000009">
    <property type="protein sequence ID" value="GGK33877.1"/>
    <property type="molecule type" value="Genomic_DNA"/>
</dbReference>
<feature type="region of interest" description="Disordered" evidence="1">
    <location>
        <begin position="209"/>
        <end position="237"/>
    </location>
</feature>
<feature type="compositionally biased region" description="Low complexity" evidence="1">
    <location>
        <begin position="222"/>
        <end position="232"/>
    </location>
</feature>
<dbReference type="Proteomes" id="UP000662200">
    <property type="component" value="Unassembled WGS sequence"/>
</dbReference>
<dbReference type="AlphaFoldDB" id="A0A8J3BPH6"/>
<evidence type="ECO:0000313" key="3">
    <source>
        <dbReference type="Proteomes" id="UP000662200"/>
    </source>
</evidence>
<gene>
    <name evidence="2" type="ORF">GCM10010124_28020</name>
</gene>
<keyword evidence="3" id="KW-1185">Reference proteome</keyword>
<reference evidence="2" key="1">
    <citation type="journal article" date="2014" name="Int. J. Syst. Evol. Microbiol.">
        <title>Complete genome sequence of Corynebacterium casei LMG S-19264T (=DSM 44701T), isolated from a smear-ripened cheese.</title>
        <authorList>
            <consortium name="US DOE Joint Genome Institute (JGI-PGF)"/>
            <person name="Walter F."/>
            <person name="Albersmeier A."/>
            <person name="Kalinowski J."/>
            <person name="Ruckert C."/>
        </authorList>
    </citation>
    <scope>NUCLEOTIDE SEQUENCE</scope>
    <source>
        <strain evidence="2">JCM 3091</strain>
    </source>
</reference>
<reference evidence="2" key="2">
    <citation type="submission" date="2020-09" db="EMBL/GenBank/DDBJ databases">
        <authorList>
            <person name="Sun Q."/>
            <person name="Ohkuma M."/>
        </authorList>
    </citation>
    <scope>NUCLEOTIDE SEQUENCE</scope>
    <source>
        <strain evidence="2">JCM 3091</strain>
    </source>
</reference>
<name>A0A8J3BPH6_9ACTN</name>